<feature type="compositionally biased region" description="Polar residues" evidence="1">
    <location>
        <begin position="41"/>
        <end position="54"/>
    </location>
</feature>
<dbReference type="AlphaFoldDB" id="A0A8T0GPA9"/>
<gene>
    <name evidence="3" type="ORF">KC19_9G064000</name>
</gene>
<feature type="chain" id="PRO_5035912097" evidence="2">
    <location>
        <begin position="21"/>
        <end position="54"/>
    </location>
</feature>
<dbReference type="EMBL" id="CM026430">
    <property type="protein sequence ID" value="KAG0561426.1"/>
    <property type="molecule type" value="Genomic_DNA"/>
</dbReference>
<comment type="caution">
    <text evidence="3">The sequence shown here is derived from an EMBL/GenBank/DDBJ whole genome shotgun (WGS) entry which is preliminary data.</text>
</comment>
<reference evidence="3" key="1">
    <citation type="submission" date="2020-06" db="EMBL/GenBank/DDBJ databases">
        <title>WGS assembly of Ceratodon purpureus strain R40.</title>
        <authorList>
            <person name="Carey S.B."/>
            <person name="Jenkins J."/>
            <person name="Shu S."/>
            <person name="Lovell J.T."/>
            <person name="Sreedasyam A."/>
            <person name="Maumus F."/>
            <person name="Tiley G.P."/>
            <person name="Fernandez-Pozo N."/>
            <person name="Barry K."/>
            <person name="Chen C."/>
            <person name="Wang M."/>
            <person name="Lipzen A."/>
            <person name="Daum C."/>
            <person name="Saski C.A."/>
            <person name="Payton A.C."/>
            <person name="Mcbreen J.C."/>
            <person name="Conrad R.E."/>
            <person name="Kollar L.M."/>
            <person name="Olsson S."/>
            <person name="Huttunen S."/>
            <person name="Landis J.B."/>
            <person name="Wickett N.J."/>
            <person name="Johnson M.G."/>
            <person name="Rensing S.A."/>
            <person name="Grimwood J."/>
            <person name="Schmutz J."/>
            <person name="Mcdaniel S.F."/>
        </authorList>
    </citation>
    <scope>NUCLEOTIDE SEQUENCE</scope>
    <source>
        <strain evidence="3">R40</strain>
    </source>
</reference>
<keyword evidence="4" id="KW-1185">Reference proteome</keyword>
<evidence type="ECO:0000256" key="2">
    <source>
        <dbReference type="SAM" id="SignalP"/>
    </source>
</evidence>
<feature type="region of interest" description="Disordered" evidence="1">
    <location>
        <begin position="35"/>
        <end position="54"/>
    </location>
</feature>
<sequence length="54" mass="6167">MPGILWSWWTRSRFAMRSSAIVVVPPLRCESRCNTRDRSGKSTVSSLKNVITKN</sequence>
<organism evidence="3 4">
    <name type="scientific">Ceratodon purpureus</name>
    <name type="common">Fire moss</name>
    <name type="synonym">Dicranum purpureum</name>
    <dbReference type="NCBI Taxonomy" id="3225"/>
    <lineage>
        <taxon>Eukaryota</taxon>
        <taxon>Viridiplantae</taxon>
        <taxon>Streptophyta</taxon>
        <taxon>Embryophyta</taxon>
        <taxon>Bryophyta</taxon>
        <taxon>Bryophytina</taxon>
        <taxon>Bryopsida</taxon>
        <taxon>Dicranidae</taxon>
        <taxon>Pseudoditrichales</taxon>
        <taxon>Ditrichaceae</taxon>
        <taxon>Ceratodon</taxon>
    </lineage>
</organism>
<evidence type="ECO:0000313" key="3">
    <source>
        <dbReference type="EMBL" id="KAG0561426.1"/>
    </source>
</evidence>
<evidence type="ECO:0000256" key="1">
    <source>
        <dbReference type="SAM" id="MobiDB-lite"/>
    </source>
</evidence>
<evidence type="ECO:0000313" key="4">
    <source>
        <dbReference type="Proteomes" id="UP000822688"/>
    </source>
</evidence>
<protein>
    <submittedName>
        <fullName evidence="3">Uncharacterized protein</fullName>
    </submittedName>
</protein>
<dbReference type="Proteomes" id="UP000822688">
    <property type="component" value="Chromosome 9"/>
</dbReference>
<keyword evidence="2" id="KW-0732">Signal</keyword>
<accession>A0A8T0GPA9</accession>
<proteinExistence type="predicted"/>
<feature type="signal peptide" evidence="2">
    <location>
        <begin position="1"/>
        <end position="20"/>
    </location>
</feature>
<name>A0A8T0GPA9_CERPU</name>